<dbReference type="RefSeq" id="WP_127611472.1">
    <property type="nucleotide sequence ID" value="NZ_RXOL01000001.1"/>
</dbReference>
<dbReference type="Proteomes" id="UP000283003">
    <property type="component" value="Unassembled WGS sequence"/>
</dbReference>
<proteinExistence type="predicted"/>
<dbReference type="PRINTS" id="PR00111">
    <property type="entry name" value="ABHYDROLASE"/>
</dbReference>
<dbReference type="PANTHER" id="PTHR43194">
    <property type="entry name" value="HYDROLASE ALPHA/BETA FOLD FAMILY"/>
    <property type="match status" value="1"/>
</dbReference>
<accession>A0A437H120</accession>
<dbReference type="SUPFAM" id="SSF53474">
    <property type="entry name" value="alpha/beta-Hydrolases"/>
    <property type="match status" value="1"/>
</dbReference>
<evidence type="ECO:0000313" key="2">
    <source>
        <dbReference type="EMBL" id="RVQ69279.1"/>
    </source>
</evidence>
<sequence length="249" mass="27772">MQPPHYIRIGTPDAPKVVFAHGWGRTHRDFIPVAEALAPTIDAYLFDLPGHGKSERPDAAWGTVEYAEYMARYVTMDLGIDQCVWVGHSFGGRMGLRLGVQSPGMMRHMVIVAGAGVPRDISTAERWKRKWKGRKFQKLKAAATTEDELIELEKRFGSPDYVMSRETGMRDIFVKTIAEDQSADLPRIPTETTLIYGSADTETPPEIGRKIAALVPNSTYIECPHYDHISILDRGRHQIALAIKEAVAA</sequence>
<dbReference type="PANTHER" id="PTHR43194:SF2">
    <property type="entry name" value="PEROXISOMAL MEMBRANE PROTEIN LPX1"/>
    <property type="match status" value="1"/>
</dbReference>
<dbReference type="InterPro" id="IPR050228">
    <property type="entry name" value="Carboxylesterase_BioH"/>
</dbReference>
<dbReference type="GO" id="GO:0016787">
    <property type="term" value="F:hydrolase activity"/>
    <property type="evidence" value="ECO:0007669"/>
    <property type="project" value="UniProtKB-KW"/>
</dbReference>
<dbReference type="AlphaFoldDB" id="A0A437H120"/>
<organism evidence="2 3">
    <name type="scientific">Croceicoccus ponticola</name>
    <dbReference type="NCBI Taxonomy" id="2217664"/>
    <lineage>
        <taxon>Bacteria</taxon>
        <taxon>Pseudomonadati</taxon>
        <taxon>Pseudomonadota</taxon>
        <taxon>Alphaproteobacteria</taxon>
        <taxon>Sphingomonadales</taxon>
        <taxon>Erythrobacteraceae</taxon>
        <taxon>Croceicoccus</taxon>
    </lineage>
</organism>
<dbReference type="InterPro" id="IPR029058">
    <property type="entry name" value="AB_hydrolase_fold"/>
</dbReference>
<dbReference type="Pfam" id="PF12697">
    <property type="entry name" value="Abhydrolase_6"/>
    <property type="match status" value="1"/>
</dbReference>
<dbReference type="OrthoDB" id="8680283at2"/>
<dbReference type="Gene3D" id="3.40.50.1820">
    <property type="entry name" value="alpha/beta hydrolase"/>
    <property type="match status" value="1"/>
</dbReference>
<comment type="caution">
    <text evidence="2">The sequence shown here is derived from an EMBL/GenBank/DDBJ whole genome shotgun (WGS) entry which is preliminary data.</text>
</comment>
<reference evidence="2 3" key="1">
    <citation type="submission" date="2018-12" db="EMBL/GenBank/DDBJ databases">
        <title>Croceicoccus ponticola sp. nov., a lipolytic bacterium isolated from seawater.</title>
        <authorList>
            <person name="Yoon J.-H."/>
        </authorList>
    </citation>
    <scope>NUCLEOTIDE SEQUENCE [LARGE SCALE GENOMIC DNA]</scope>
    <source>
        <strain evidence="2 3">GM-16</strain>
    </source>
</reference>
<name>A0A437H120_9SPHN</name>
<evidence type="ECO:0000259" key="1">
    <source>
        <dbReference type="Pfam" id="PF12697"/>
    </source>
</evidence>
<dbReference type="InterPro" id="IPR000073">
    <property type="entry name" value="AB_hydrolase_1"/>
</dbReference>
<keyword evidence="3" id="KW-1185">Reference proteome</keyword>
<gene>
    <name evidence="2" type="ORF">EKN06_03550</name>
</gene>
<keyword evidence="2" id="KW-0378">Hydrolase</keyword>
<evidence type="ECO:0000313" key="3">
    <source>
        <dbReference type="Proteomes" id="UP000283003"/>
    </source>
</evidence>
<protein>
    <submittedName>
        <fullName evidence="2">Alpha/beta hydrolase</fullName>
    </submittedName>
</protein>
<dbReference type="EMBL" id="RXOL01000001">
    <property type="protein sequence ID" value="RVQ69279.1"/>
    <property type="molecule type" value="Genomic_DNA"/>
</dbReference>
<feature type="domain" description="AB hydrolase-1" evidence="1">
    <location>
        <begin position="17"/>
        <end position="237"/>
    </location>
</feature>